<dbReference type="Pfam" id="PF17790">
    <property type="entry name" value="MG1"/>
    <property type="match status" value="1"/>
</dbReference>
<keyword evidence="4" id="KW-0646">Protease inhibitor</keyword>
<dbReference type="InterPro" id="IPR011626">
    <property type="entry name" value="Alpha-macroglobulin_TED"/>
</dbReference>
<evidence type="ECO:0000256" key="4">
    <source>
        <dbReference type="ARBA" id="ARBA00022690"/>
    </source>
</evidence>
<feature type="signal peptide" evidence="9">
    <location>
        <begin position="1"/>
        <end position="21"/>
    </location>
</feature>
<gene>
    <name evidence="12" type="ORF">ANANG_G00034340</name>
</gene>
<dbReference type="FunFam" id="2.60.40.1940:FF:000001">
    <property type="entry name" value="Complement component C3"/>
    <property type="match status" value="1"/>
</dbReference>
<keyword evidence="8" id="KW-0325">Glycoprotein</keyword>
<dbReference type="InterPro" id="IPR001599">
    <property type="entry name" value="Macroglobln_a2"/>
</dbReference>
<evidence type="ECO:0000256" key="1">
    <source>
        <dbReference type="ARBA" id="ARBA00004613"/>
    </source>
</evidence>
<dbReference type="Pfam" id="PF17791">
    <property type="entry name" value="MG3"/>
    <property type="match status" value="1"/>
</dbReference>
<keyword evidence="7" id="KW-1015">Disulfide bond</keyword>
<dbReference type="Pfam" id="PF00207">
    <property type="entry name" value="A2M"/>
    <property type="match status" value="1"/>
</dbReference>
<dbReference type="SUPFAM" id="SSF48239">
    <property type="entry name" value="Terpenoid cyclases/Protein prenyltransferases"/>
    <property type="match status" value="1"/>
</dbReference>
<proteinExistence type="inferred from homology"/>
<dbReference type="SMART" id="SM01359">
    <property type="entry name" value="A2M_N_2"/>
    <property type="match status" value="1"/>
</dbReference>
<organism evidence="12 13">
    <name type="scientific">Anguilla anguilla</name>
    <name type="common">European freshwater eel</name>
    <name type="synonym">Muraena anguilla</name>
    <dbReference type="NCBI Taxonomy" id="7936"/>
    <lineage>
        <taxon>Eukaryota</taxon>
        <taxon>Metazoa</taxon>
        <taxon>Chordata</taxon>
        <taxon>Craniata</taxon>
        <taxon>Vertebrata</taxon>
        <taxon>Euteleostomi</taxon>
        <taxon>Actinopterygii</taxon>
        <taxon>Neopterygii</taxon>
        <taxon>Teleostei</taxon>
        <taxon>Anguilliformes</taxon>
        <taxon>Anguillidae</taxon>
        <taxon>Anguilla</taxon>
    </lineage>
</organism>
<feature type="domain" description="Alpha-2-macroglobulin" evidence="11">
    <location>
        <begin position="600"/>
        <end position="688"/>
    </location>
</feature>
<evidence type="ECO:0000313" key="12">
    <source>
        <dbReference type="EMBL" id="KAG5854135.1"/>
    </source>
</evidence>
<dbReference type="SMART" id="SM01360">
    <property type="entry name" value="A2M"/>
    <property type="match status" value="1"/>
</dbReference>
<dbReference type="Gene3D" id="2.60.40.1940">
    <property type="match status" value="1"/>
</dbReference>
<dbReference type="FunFam" id="2.60.40.10:FF:000155">
    <property type="entry name" value="complement C3 isoform X1"/>
    <property type="match status" value="1"/>
</dbReference>
<dbReference type="Gene3D" id="1.50.10.20">
    <property type="match status" value="1"/>
</dbReference>
<keyword evidence="6" id="KW-0722">Serine protease inhibitor</keyword>
<dbReference type="InterPro" id="IPR050473">
    <property type="entry name" value="A2M/Complement_sys"/>
</dbReference>
<sequence length="1023" mass="113955">MHLGVLWLAVLALSLPALSQCEPLFVLTAPNLLRVGCEEKVFVEAQEYTGGSLSVIIRVMDFPGKYRNLFSKTVTLSEENSFQALQEILISDVFEEETLRKQYVYLQAIFPQKKLEKPIQVSFQSGYIFAQTDKTIYSPLDRVNYRVFALDAALKPTRNLVSVDIMTPDGNIVGREIISPNNGISSQQYRLPETSSVGTWKMVSRFKNNLQNFTYEFEVKEYVKPNIEVTLTPEKKFFYIDETELSVEVAARCLYGEDVSGKAFVVFGVLTEDGEKKSIPASLQRVNIDSGKGKAKLTREQILTTFPDIRQLVKLSLYVSVSVLTDSGSEMVEGERRGIQIVTSPYTIHFKKTPSYFKQGMPFDVRVYVTNVDNTPVKFIELEVTPGPIFGRTQANGEARFLINTQQGASPLPITVKTKAPALTNERQAVAHMTALPYRTQGSSKNDLYISIKNSDLHIGGSLSVYLTLVNSPSVQAQIKHITYLLMSKGQLIRAGRYKALHGQSLIALHERVTKDMVPSFRIVAYYHVGTEVVSDSIWVDVKDICMGTLEVTSTKPKDVYEPGKLFSLTITGDPGAKVGLVAVDKGVYVLNNKNRLTQAKIWDIVEKHDTGCTPGSGAESMGVLYDAGLAFESSAGICVADPFEIKVRKNFFIDLKLPYAAVRNEQLEIKAVLYNYLEENIKVRVELMETEQVCSAASKKRKYRLAEVDMDPMSSRAVSFVIIPMALGLHSIEVKAAVHDSIQTDGVKKDLHVVAEGLQTRRVVTVPLNPSNYGELPRLTNQKAISGSPMGHLIAQPNGNAETIMIGITGPVITTHYLDKTNQWEKVGLEHRAEAINFIEMGYTKLLEYRNNEGAFSIWKDTNPSSWLVAYILKVFRLTHNLIKIDEDVLCRAFKWLVLKTQQPDGIFKEVGRVYQGEMVGGIQGKDSDVSLTAFILVAMQEARHICVEEVNSLQVSMKKANEFLSGRIHSLTNPYAVALTAYALANEGNHQLDILNRFSSGKSGLPDSQFRSSTNQANYPC</sequence>
<evidence type="ECO:0000313" key="13">
    <source>
        <dbReference type="Proteomes" id="UP001044222"/>
    </source>
</evidence>
<dbReference type="InterPro" id="IPR008930">
    <property type="entry name" value="Terpenoid_cyclase/PrenylTrfase"/>
</dbReference>
<dbReference type="FunFam" id="2.60.40.1930:FF:000001">
    <property type="entry name" value="CD109 isoform 3"/>
    <property type="match status" value="1"/>
</dbReference>
<feature type="domain" description="Alpha-2-macroglobulin bait region" evidence="10">
    <location>
        <begin position="448"/>
        <end position="591"/>
    </location>
</feature>
<evidence type="ECO:0000256" key="2">
    <source>
        <dbReference type="ARBA" id="ARBA00010952"/>
    </source>
</evidence>
<name>A0A9D3MSW5_ANGAN</name>
<dbReference type="InterPro" id="IPR011625">
    <property type="entry name" value="A2M_N_BRD"/>
</dbReference>
<evidence type="ECO:0000256" key="8">
    <source>
        <dbReference type="ARBA" id="ARBA00023180"/>
    </source>
</evidence>
<dbReference type="PANTHER" id="PTHR11412:SF81">
    <property type="entry name" value="COMPLEMENT C3"/>
    <property type="match status" value="1"/>
</dbReference>
<comment type="caution">
    <text evidence="12">The sequence shown here is derived from an EMBL/GenBank/DDBJ whole genome shotgun (WGS) entry which is preliminary data.</text>
</comment>
<dbReference type="InterPro" id="IPR041555">
    <property type="entry name" value="MG3"/>
</dbReference>
<evidence type="ECO:0000256" key="6">
    <source>
        <dbReference type="ARBA" id="ARBA00022900"/>
    </source>
</evidence>
<reference evidence="12" key="1">
    <citation type="submission" date="2021-01" db="EMBL/GenBank/DDBJ databases">
        <title>A chromosome-scale assembly of European eel, Anguilla anguilla.</title>
        <authorList>
            <person name="Henkel C."/>
            <person name="Jong-Raadsen S.A."/>
            <person name="Dufour S."/>
            <person name="Weltzien F.-A."/>
            <person name="Palstra A.P."/>
            <person name="Pelster B."/>
            <person name="Spaink H.P."/>
            <person name="Van Den Thillart G.E."/>
            <person name="Jansen H."/>
            <person name="Zahm M."/>
            <person name="Klopp C."/>
            <person name="Cedric C."/>
            <person name="Louis A."/>
            <person name="Berthelot C."/>
            <person name="Parey E."/>
            <person name="Roest Crollius H."/>
            <person name="Montfort J."/>
            <person name="Robinson-Rechavi M."/>
            <person name="Bucao C."/>
            <person name="Bouchez O."/>
            <person name="Gislard M."/>
            <person name="Lluch J."/>
            <person name="Milhes M."/>
            <person name="Lampietro C."/>
            <person name="Lopez Roques C."/>
            <person name="Donnadieu C."/>
            <person name="Braasch I."/>
            <person name="Desvignes T."/>
            <person name="Postlethwait J."/>
            <person name="Bobe J."/>
            <person name="Guiguen Y."/>
            <person name="Dirks R."/>
        </authorList>
    </citation>
    <scope>NUCLEOTIDE SEQUENCE</scope>
    <source>
        <strain evidence="12">Tag_6206</strain>
        <tissue evidence="12">Liver</tissue>
    </source>
</reference>
<dbReference type="InterPro" id="IPR041425">
    <property type="entry name" value="C3/4/5_MG1"/>
</dbReference>
<dbReference type="AlphaFoldDB" id="A0A9D3MSW5"/>
<keyword evidence="3" id="KW-0964">Secreted</keyword>
<dbReference type="Proteomes" id="UP001044222">
    <property type="component" value="Unassembled WGS sequence"/>
</dbReference>
<keyword evidence="5 9" id="KW-0732">Signal</keyword>
<accession>A0A9D3MSW5</accession>
<evidence type="ECO:0000256" key="3">
    <source>
        <dbReference type="ARBA" id="ARBA00022525"/>
    </source>
</evidence>
<dbReference type="InterPro" id="IPR002890">
    <property type="entry name" value="MG2"/>
</dbReference>
<dbReference type="Gene3D" id="6.20.50.160">
    <property type="match status" value="1"/>
</dbReference>
<evidence type="ECO:0000256" key="5">
    <source>
        <dbReference type="ARBA" id="ARBA00022729"/>
    </source>
</evidence>
<comment type="subcellular location">
    <subcellularLocation>
        <location evidence="1">Secreted</location>
    </subcellularLocation>
</comment>
<dbReference type="GO" id="GO:0004867">
    <property type="term" value="F:serine-type endopeptidase inhibitor activity"/>
    <property type="evidence" value="ECO:0007669"/>
    <property type="project" value="UniProtKB-KW"/>
</dbReference>
<evidence type="ECO:0000259" key="10">
    <source>
        <dbReference type="SMART" id="SM01359"/>
    </source>
</evidence>
<dbReference type="Pfam" id="PF07703">
    <property type="entry name" value="A2M_BRD"/>
    <property type="match status" value="1"/>
</dbReference>
<dbReference type="Pfam" id="PF07678">
    <property type="entry name" value="TED_complement"/>
    <property type="match status" value="1"/>
</dbReference>
<evidence type="ECO:0000256" key="9">
    <source>
        <dbReference type="SAM" id="SignalP"/>
    </source>
</evidence>
<dbReference type="PANTHER" id="PTHR11412">
    <property type="entry name" value="MACROGLOBULIN / COMPLEMENT"/>
    <property type="match status" value="1"/>
</dbReference>
<keyword evidence="13" id="KW-1185">Reference proteome</keyword>
<dbReference type="InterPro" id="IPR013783">
    <property type="entry name" value="Ig-like_fold"/>
</dbReference>
<evidence type="ECO:0000256" key="7">
    <source>
        <dbReference type="ARBA" id="ARBA00023157"/>
    </source>
</evidence>
<dbReference type="Gene3D" id="2.60.40.10">
    <property type="entry name" value="Immunoglobulins"/>
    <property type="match status" value="2"/>
</dbReference>
<dbReference type="GO" id="GO:0005615">
    <property type="term" value="C:extracellular space"/>
    <property type="evidence" value="ECO:0007669"/>
    <property type="project" value="InterPro"/>
</dbReference>
<dbReference type="Pfam" id="PF01835">
    <property type="entry name" value="MG2"/>
    <property type="match status" value="1"/>
</dbReference>
<protein>
    <submittedName>
        <fullName evidence="12">Uncharacterized protein</fullName>
    </submittedName>
</protein>
<dbReference type="EMBL" id="JAFIRN010000002">
    <property type="protein sequence ID" value="KAG5854135.1"/>
    <property type="molecule type" value="Genomic_DNA"/>
</dbReference>
<comment type="similarity">
    <text evidence="2">Belongs to the protease inhibitor I39 (alpha-2-macroglobulin) family.</text>
</comment>
<dbReference type="Gene3D" id="2.60.40.1930">
    <property type="match status" value="3"/>
</dbReference>
<dbReference type="Pfam" id="PF17789">
    <property type="entry name" value="MG4"/>
    <property type="match status" value="1"/>
</dbReference>
<feature type="chain" id="PRO_5038767200" evidence="9">
    <location>
        <begin position="22"/>
        <end position="1023"/>
    </location>
</feature>
<evidence type="ECO:0000259" key="11">
    <source>
        <dbReference type="SMART" id="SM01360"/>
    </source>
</evidence>
<dbReference type="InterPro" id="IPR040839">
    <property type="entry name" value="MG4"/>
</dbReference>
<dbReference type="FunFam" id="6.20.50.160:FF:000003">
    <property type="entry name" value="Complement C3"/>
    <property type="match status" value="1"/>
</dbReference>